<proteinExistence type="predicted"/>
<gene>
    <name evidence="1" type="ORF">GCM10009721_36320</name>
</gene>
<accession>A0ABQ2IE44</accession>
<comment type="caution">
    <text evidence="1">The sequence shown here is derived from an EMBL/GenBank/DDBJ whole genome shotgun (WGS) entry which is preliminary data.</text>
</comment>
<keyword evidence="2" id="KW-1185">Reference proteome</keyword>
<name>A0ABQ2IE44_9MICO</name>
<dbReference type="EMBL" id="BMNZ01000007">
    <property type="protein sequence ID" value="GGN05526.1"/>
    <property type="molecule type" value="Genomic_DNA"/>
</dbReference>
<evidence type="ECO:0000313" key="1">
    <source>
        <dbReference type="EMBL" id="GGN05526.1"/>
    </source>
</evidence>
<organism evidence="1 2">
    <name type="scientific">Terrabacter tumescens</name>
    <dbReference type="NCBI Taxonomy" id="60443"/>
    <lineage>
        <taxon>Bacteria</taxon>
        <taxon>Bacillati</taxon>
        <taxon>Actinomycetota</taxon>
        <taxon>Actinomycetes</taxon>
        <taxon>Micrococcales</taxon>
        <taxon>Intrasporangiaceae</taxon>
        <taxon>Terrabacter</taxon>
    </lineage>
</organism>
<dbReference type="Proteomes" id="UP000623461">
    <property type="component" value="Unassembled WGS sequence"/>
</dbReference>
<evidence type="ECO:0000313" key="2">
    <source>
        <dbReference type="Proteomes" id="UP000623461"/>
    </source>
</evidence>
<reference evidence="2" key="1">
    <citation type="journal article" date="2019" name="Int. J. Syst. Evol. Microbiol.">
        <title>The Global Catalogue of Microorganisms (GCM) 10K type strain sequencing project: providing services to taxonomists for standard genome sequencing and annotation.</title>
        <authorList>
            <consortium name="The Broad Institute Genomics Platform"/>
            <consortium name="The Broad Institute Genome Sequencing Center for Infectious Disease"/>
            <person name="Wu L."/>
            <person name="Ma J."/>
        </authorList>
    </citation>
    <scope>NUCLEOTIDE SEQUENCE [LARGE SCALE GENOMIC DNA]</scope>
    <source>
        <strain evidence="2">JCM 1365</strain>
    </source>
</reference>
<sequence length="55" mass="5758">MVALVSIVSVLGSALGDGDMTKPPFVGRGCEGEERAYTRARYDGRDDSAIGRTPG</sequence>
<protein>
    <submittedName>
        <fullName evidence="1">Uncharacterized protein</fullName>
    </submittedName>
</protein>